<dbReference type="AlphaFoldDB" id="A0A8H5ME85"/>
<evidence type="ECO:0000313" key="1">
    <source>
        <dbReference type="EMBL" id="KAF5390456.1"/>
    </source>
</evidence>
<evidence type="ECO:0000313" key="2">
    <source>
        <dbReference type="Proteomes" id="UP000518752"/>
    </source>
</evidence>
<sequence>MPYANYPTDLAKRELLTSCLTQGMQVTHLTVLYAQELDEKCWRQDYKDLRMITIDIRSKLLHDSPFTISWFSEISSYYPNLHKIQFVVYSDGDLNLRCLPFLTSFIERSRHQQLEDITLKELAISRASRPSSCQDFYVSKVTVVAQPSLIEHLSVLSASFQDTEKLTIQSTQNNRFEYDIDDLINALARFKSLQLLRSWDLFRLLVRNKPEVLPFTPFPPLESTLSPKRVGVEAEYWVYWFVNQIALSVPSLQVLRVDENGYGQLQSRGRTRWYLDGWLEVQAESRAIINALELFDDEML</sequence>
<protein>
    <submittedName>
        <fullName evidence="1">Uncharacterized protein</fullName>
    </submittedName>
</protein>
<dbReference type="EMBL" id="JAACJN010000015">
    <property type="protein sequence ID" value="KAF5390456.1"/>
    <property type="molecule type" value="Genomic_DNA"/>
</dbReference>
<organism evidence="1 2">
    <name type="scientific">Collybiopsis confluens</name>
    <dbReference type="NCBI Taxonomy" id="2823264"/>
    <lineage>
        <taxon>Eukaryota</taxon>
        <taxon>Fungi</taxon>
        <taxon>Dikarya</taxon>
        <taxon>Basidiomycota</taxon>
        <taxon>Agaricomycotina</taxon>
        <taxon>Agaricomycetes</taxon>
        <taxon>Agaricomycetidae</taxon>
        <taxon>Agaricales</taxon>
        <taxon>Marasmiineae</taxon>
        <taxon>Omphalotaceae</taxon>
        <taxon>Collybiopsis</taxon>
    </lineage>
</organism>
<reference evidence="1 2" key="1">
    <citation type="journal article" date="2020" name="ISME J.">
        <title>Uncovering the hidden diversity of litter-decomposition mechanisms in mushroom-forming fungi.</title>
        <authorList>
            <person name="Floudas D."/>
            <person name="Bentzer J."/>
            <person name="Ahren D."/>
            <person name="Johansson T."/>
            <person name="Persson P."/>
            <person name="Tunlid A."/>
        </authorList>
    </citation>
    <scope>NUCLEOTIDE SEQUENCE [LARGE SCALE GENOMIC DNA]</scope>
    <source>
        <strain evidence="1 2">CBS 406.79</strain>
    </source>
</reference>
<comment type="caution">
    <text evidence="1">The sequence shown here is derived from an EMBL/GenBank/DDBJ whole genome shotgun (WGS) entry which is preliminary data.</text>
</comment>
<proteinExistence type="predicted"/>
<name>A0A8H5ME85_9AGAR</name>
<dbReference type="Proteomes" id="UP000518752">
    <property type="component" value="Unassembled WGS sequence"/>
</dbReference>
<keyword evidence="2" id="KW-1185">Reference proteome</keyword>
<gene>
    <name evidence="1" type="ORF">D9757_005313</name>
</gene>
<dbReference type="OrthoDB" id="3061864at2759"/>
<accession>A0A8H5ME85</accession>